<dbReference type="Proteomes" id="UP001596147">
    <property type="component" value="Unassembled WGS sequence"/>
</dbReference>
<dbReference type="InterPro" id="IPR011623">
    <property type="entry name" value="7TMR_DISM_rcpt_extracell_dom1"/>
</dbReference>
<dbReference type="InterPro" id="IPR003661">
    <property type="entry name" value="HisK_dim/P_dom"/>
</dbReference>
<keyword evidence="3 9" id="KW-0597">Phosphoprotein</keyword>
<dbReference type="Pfam" id="PF00072">
    <property type="entry name" value="Response_reg"/>
    <property type="match status" value="1"/>
</dbReference>
<feature type="transmembrane region" description="Helical" evidence="10">
    <location>
        <begin position="198"/>
        <end position="220"/>
    </location>
</feature>
<protein>
    <recommendedName>
        <fullName evidence="2">histidine kinase</fullName>
        <ecNumber evidence="2">2.7.13.3</ecNumber>
    </recommendedName>
</protein>
<dbReference type="InterPro" id="IPR004358">
    <property type="entry name" value="Sig_transdc_His_kin-like_C"/>
</dbReference>
<feature type="domain" description="Response regulatory" evidence="12">
    <location>
        <begin position="650"/>
        <end position="766"/>
    </location>
</feature>
<dbReference type="InterPro" id="IPR008979">
    <property type="entry name" value="Galactose-bd-like_sf"/>
</dbReference>
<name>A0ABW0LL59_9BACI</name>
<evidence type="ECO:0000256" key="7">
    <source>
        <dbReference type="ARBA" id="ARBA00022840"/>
    </source>
</evidence>
<feature type="modified residue" description="4-aspartylphosphate" evidence="9">
    <location>
        <position position="699"/>
    </location>
</feature>
<dbReference type="InterPro" id="IPR036890">
    <property type="entry name" value="HATPase_C_sf"/>
</dbReference>
<dbReference type="Pfam" id="PF07695">
    <property type="entry name" value="7TMR-DISM_7TM"/>
    <property type="match status" value="1"/>
</dbReference>
<keyword evidence="8" id="KW-0902">Two-component regulatory system</keyword>
<keyword evidence="10" id="KW-0472">Membrane</keyword>
<dbReference type="SUPFAM" id="SSF52172">
    <property type="entry name" value="CheY-like"/>
    <property type="match status" value="1"/>
</dbReference>
<dbReference type="InterPro" id="IPR010559">
    <property type="entry name" value="Sig_transdc_His_kin_internal"/>
</dbReference>
<evidence type="ECO:0000313" key="13">
    <source>
        <dbReference type="EMBL" id="MFC5465546.1"/>
    </source>
</evidence>
<feature type="transmembrane region" description="Helical" evidence="10">
    <location>
        <begin position="170"/>
        <end position="191"/>
    </location>
</feature>
<dbReference type="Pfam" id="PF02518">
    <property type="entry name" value="HATPase_c"/>
    <property type="match status" value="2"/>
</dbReference>
<dbReference type="InterPro" id="IPR003594">
    <property type="entry name" value="HATPase_dom"/>
</dbReference>
<evidence type="ECO:0000256" key="5">
    <source>
        <dbReference type="ARBA" id="ARBA00022741"/>
    </source>
</evidence>
<dbReference type="CDD" id="cd00082">
    <property type="entry name" value="HisKA"/>
    <property type="match status" value="1"/>
</dbReference>
<dbReference type="Gene3D" id="3.40.50.2300">
    <property type="match status" value="1"/>
</dbReference>
<dbReference type="Gene3D" id="3.30.565.10">
    <property type="entry name" value="Histidine kinase-like ATPase, C-terminal domain"/>
    <property type="match status" value="2"/>
</dbReference>
<evidence type="ECO:0000256" key="8">
    <source>
        <dbReference type="ARBA" id="ARBA00023012"/>
    </source>
</evidence>
<keyword evidence="10" id="KW-0812">Transmembrane</keyword>
<accession>A0ABW0LL59</accession>
<sequence>MDLREWGFITNSPLILDGEWEFYPGEFIIKENVHPSQIDSQEYVQVPGNWNVSTGKKNNYGYGSYRLRIYIDPSFGSTYGIRVPYISSSSEVYVNGELLSSSGKPAATKNQYKPSNSPYTVYFPIENESEIELVIQVANFDNLGKGGIARSIKFGLEEPLRKSINFTKNITLISCMLYLIHALYSLILFFIGNRDKRFLYFSVTVICIILGTLVGERLLFEWFPLNFEWGIKIKYLTVIFGGYFLLQCIRQQLPEFLHRKFVPIYNLISGMLVFLILILSAEYNLKFTLFYTMVMLIPCFLALLLMYNVTKHIDKNNIYLLLALIAGVGSLIWLIILTRLQIEMEPYPFDLMIAMICFAIYWFKRYFYILEESRVLMGELQKANEQKDEFLLTVAHEMKNPLHGILNISHAITEREKDNLQTKSLRDLKLLNAVGRRMSLMLNDLLELERYKENLIVIKPMDISIYSVTEAVMNILRFMTDGKNVKLENKIPKNFPNVRADENRLNQILFNLLHNAIKHTNEGEISVYATIKEEWAEIYVCDTGRGIDEEIQEKLFEPYVQSTSGHEGGFGLGLSICKKLVELHGGKMSVSSIPEKGSIFSFSLKLSSSTQNLNSVMKEPFQFQEEHLTLNEMAASMAERRQSKSVEPIRILAVDDDPINLKVLENIFELEIYHIYTTQNAQHALSMLSAHEWDLMIVDVMMPYMSGYELTTNVRKHYSILELPILLLTAHHRPEDIEIGFQVGANDYVTKPVNSLELKARVQSLTKVKKSISERLRMEAAWLQAQIKPHFIINTFNSIASLSRLNLDKMDELIHELSNYIRLSIDFQNIDGLSPLEDELQLVQSYLFIQKQRFGERLHVIWNTDEQIQFLIPPLTIQPLVENAIHHGLMKRIEGGEVRISIKDVGEKVLISVADNGVGMRKEKVAQLLNGDPANSGIGIINTDRRLRQLYGQGLRIKSKVGEGTEISFLVNK</sequence>
<dbReference type="SUPFAM" id="SSF55874">
    <property type="entry name" value="ATPase domain of HSP90 chaperone/DNA topoisomerase II/histidine kinase"/>
    <property type="match status" value="2"/>
</dbReference>
<organism evidence="13 14">
    <name type="scientific">Lederbergia graminis</name>
    <dbReference type="NCBI Taxonomy" id="735518"/>
    <lineage>
        <taxon>Bacteria</taxon>
        <taxon>Bacillati</taxon>
        <taxon>Bacillota</taxon>
        <taxon>Bacilli</taxon>
        <taxon>Bacillales</taxon>
        <taxon>Bacillaceae</taxon>
        <taxon>Lederbergia</taxon>
    </lineage>
</organism>
<dbReference type="SMART" id="SM00387">
    <property type="entry name" value="HATPase_c"/>
    <property type="match status" value="2"/>
</dbReference>
<dbReference type="InterPro" id="IPR005467">
    <property type="entry name" value="His_kinase_dom"/>
</dbReference>
<dbReference type="Pfam" id="PF00512">
    <property type="entry name" value="HisKA"/>
    <property type="match status" value="1"/>
</dbReference>
<evidence type="ECO:0000259" key="12">
    <source>
        <dbReference type="PROSITE" id="PS50110"/>
    </source>
</evidence>
<keyword evidence="4" id="KW-0808">Transferase</keyword>
<dbReference type="EMBL" id="JBHSMC010000015">
    <property type="protein sequence ID" value="MFC5465546.1"/>
    <property type="molecule type" value="Genomic_DNA"/>
</dbReference>
<evidence type="ECO:0000256" key="3">
    <source>
        <dbReference type="ARBA" id="ARBA00022553"/>
    </source>
</evidence>
<dbReference type="Pfam" id="PF06580">
    <property type="entry name" value="His_kinase"/>
    <property type="match status" value="1"/>
</dbReference>
<proteinExistence type="predicted"/>
<dbReference type="Gene3D" id="1.10.287.130">
    <property type="match status" value="1"/>
</dbReference>
<keyword evidence="10" id="KW-1133">Transmembrane helix</keyword>
<dbReference type="RefSeq" id="WP_382352116.1">
    <property type="nucleotide sequence ID" value="NZ_JBHSMC010000015.1"/>
</dbReference>
<evidence type="ECO:0000256" key="1">
    <source>
        <dbReference type="ARBA" id="ARBA00000085"/>
    </source>
</evidence>
<dbReference type="PROSITE" id="PS50109">
    <property type="entry name" value="HIS_KIN"/>
    <property type="match status" value="1"/>
</dbReference>
<dbReference type="SMART" id="SM00448">
    <property type="entry name" value="REC"/>
    <property type="match status" value="1"/>
</dbReference>
<evidence type="ECO:0000256" key="10">
    <source>
        <dbReference type="SAM" id="Phobius"/>
    </source>
</evidence>
<evidence type="ECO:0000313" key="14">
    <source>
        <dbReference type="Proteomes" id="UP001596147"/>
    </source>
</evidence>
<feature type="transmembrane region" description="Helical" evidence="10">
    <location>
        <begin position="261"/>
        <end position="281"/>
    </location>
</feature>
<dbReference type="PROSITE" id="PS50110">
    <property type="entry name" value="RESPONSE_REGULATORY"/>
    <property type="match status" value="1"/>
</dbReference>
<feature type="transmembrane region" description="Helical" evidence="10">
    <location>
        <begin position="319"/>
        <end position="340"/>
    </location>
</feature>
<reference evidence="14" key="1">
    <citation type="journal article" date="2019" name="Int. J. Syst. Evol. Microbiol.">
        <title>The Global Catalogue of Microorganisms (GCM) 10K type strain sequencing project: providing services to taxonomists for standard genome sequencing and annotation.</title>
        <authorList>
            <consortium name="The Broad Institute Genomics Platform"/>
            <consortium name="The Broad Institute Genome Sequencing Center for Infectious Disease"/>
            <person name="Wu L."/>
            <person name="Ma J."/>
        </authorList>
    </citation>
    <scope>NUCLEOTIDE SEQUENCE [LARGE SCALE GENOMIC DNA]</scope>
    <source>
        <strain evidence="14">CGMCC 1.12237</strain>
    </source>
</reference>
<dbReference type="PRINTS" id="PR00344">
    <property type="entry name" value="BCTRLSENSOR"/>
</dbReference>
<dbReference type="InterPro" id="IPR001789">
    <property type="entry name" value="Sig_transdc_resp-reg_receiver"/>
</dbReference>
<evidence type="ECO:0000256" key="9">
    <source>
        <dbReference type="PROSITE-ProRule" id="PRU00169"/>
    </source>
</evidence>
<dbReference type="PANTHER" id="PTHR43047">
    <property type="entry name" value="TWO-COMPONENT HISTIDINE PROTEIN KINASE"/>
    <property type="match status" value="1"/>
</dbReference>
<comment type="catalytic activity">
    <reaction evidence="1">
        <text>ATP + protein L-histidine = ADP + protein N-phospho-L-histidine.</text>
        <dbReference type="EC" id="2.7.13.3"/>
    </reaction>
</comment>
<evidence type="ECO:0000256" key="4">
    <source>
        <dbReference type="ARBA" id="ARBA00022679"/>
    </source>
</evidence>
<dbReference type="Gene3D" id="2.60.120.260">
    <property type="entry name" value="Galactose-binding domain-like"/>
    <property type="match status" value="1"/>
</dbReference>
<dbReference type="InterPro" id="IPR036097">
    <property type="entry name" value="HisK_dim/P_sf"/>
</dbReference>
<keyword evidence="14" id="KW-1185">Reference proteome</keyword>
<dbReference type="InterPro" id="IPR011006">
    <property type="entry name" value="CheY-like_superfamily"/>
</dbReference>
<feature type="transmembrane region" description="Helical" evidence="10">
    <location>
        <begin position="232"/>
        <end position="249"/>
    </location>
</feature>
<gene>
    <name evidence="13" type="ORF">ACFPM4_12415</name>
</gene>
<dbReference type="SUPFAM" id="SSF47384">
    <property type="entry name" value="Homodimeric domain of signal transducing histidine kinase"/>
    <property type="match status" value="1"/>
</dbReference>
<keyword evidence="6" id="KW-0418">Kinase</keyword>
<dbReference type="SUPFAM" id="SSF49785">
    <property type="entry name" value="Galactose-binding domain-like"/>
    <property type="match status" value="1"/>
</dbReference>
<comment type="caution">
    <text evidence="13">The sequence shown here is derived from an EMBL/GenBank/DDBJ whole genome shotgun (WGS) entry which is preliminary data.</text>
</comment>
<dbReference type="GO" id="GO:0005524">
    <property type="term" value="F:ATP binding"/>
    <property type="evidence" value="ECO:0007669"/>
    <property type="project" value="UniProtKB-KW"/>
</dbReference>
<feature type="transmembrane region" description="Helical" evidence="10">
    <location>
        <begin position="287"/>
        <end position="307"/>
    </location>
</feature>
<evidence type="ECO:0000256" key="6">
    <source>
        <dbReference type="ARBA" id="ARBA00022777"/>
    </source>
</evidence>
<keyword evidence="7 13" id="KW-0067">ATP-binding</keyword>
<evidence type="ECO:0000259" key="11">
    <source>
        <dbReference type="PROSITE" id="PS50109"/>
    </source>
</evidence>
<evidence type="ECO:0000256" key="2">
    <source>
        <dbReference type="ARBA" id="ARBA00012438"/>
    </source>
</evidence>
<dbReference type="SMART" id="SM00388">
    <property type="entry name" value="HisKA"/>
    <property type="match status" value="1"/>
</dbReference>
<dbReference type="EC" id="2.7.13.3" evidence="2"/>
<feature type="domain" description="Histidine kinase" evidence="11">
    <location>
        <begin position="393"/>
        <end position="608"/>
    </location>
</feature>
<keyword evidence="5" id="KW-0547">Nucleotide-binding</keyword>